<accession>A0A2Z6AY12</accession>
<name>A0A2Z6AY12_9BACT</name>
<dbReference type="AlphaFoldDB" id="A0A2Z6AY12"/>
<sequence>MTIKHSSVETRLVTRVLTCLRSLRARACRFPKQLITDTRGATAVFVAAAIPTLVGLAGLGLDSALLYQAHGRLQSAVDSAALAGSLELPYDPDMTKGIVEAAAVEYLEKNYPEAQLKSLGSGTEARSVTVEGEAVVDLLLLDALGLSDTVITAKATAGFNNLEIVFVIDNSGSMKGAPITETNEASVNLVNLIMPAGMESSVKVGLVPFRGKVRIPANVDGLPAGCRNADGTFNWDLDEEYYKTEYRYPVGSYLRVSSGTCSGIPETQGLTHDRSSIVTAIEDQDARGTASGTVISEGLKWARHVLTPEAPFTEGSDKDDMRKIIILLTDGDTEDGMCGGNYDVSYTPNVYWTNAYYGMLDMESHCDNGGVLNQAMLDEAQLAKDAGIEIFAVRYGNSDSTDVTLMKQVASSKAGTDDHFYDAPSPYDIDDIFKKIGRQLGWRLLN</sequence>
<evidence type="ECO:0000313" key="3">
    <source>
        <dbReference type="Proteomes" id="UP000269883"/>
    </source>
</evidence>
<dbReference type="EMBL" id="AP017378">
    <property type="protein sequence ID" value="BBD08129.1"/>
    <property type="molecule type" value="Genomic_DNA"/>
</dbReference>
<reference evidence="2 3" key="1">
    <citation type="journal article" date="2018" name="Sci. Adv.">
        <title>Multi-heme cytochromes provide a pathway for survival in energy-limited environments.</title>
        <authorList>
            <person name="Deng X."/>
            <person name="Dohmae N."/>
            <person name="Nealson K.H."/>
            <person name="Hashimoto K."/>
            <person name="Okamoto A."/>
        </authorList>
    </citation>
    <scope>NUCLEOTIDE SEQUENCE [LARGE SCALE GENOMIC DNA]</scope>
    <source>
        <strain evidence="2 3">IS5</strain>
    </source>
</reference>
<dbReference type="InterPro" id="IPR028087">
    <property type="entry name" value="Tad_N"/>
</dbReference>
<gene>
    <name evidence="2" type="ORF">DFE_1403</name>
</gene>
<feature type="domain" description="VWFA" evidence="1">
    <location>
        <begin position="163"/>
        <end position="436"/>
    </location>
</feature>
<organism evidence="2 3">
    <name type="scientific">Desulfovibrio ferrophilus</name>
    <dbReference type="NCBI Taxonomy" id="241368"/>
    <lineage>
        <taxon>Bacteria</taxon>
        <taxon>Pseudomonadati</taxon>
        <taxon>Thermodesulfobacteriota</taxon>
        <taxon>Desulfovibrionia</taxon>
        <taxon>Desulfovibrionales</taxon>
        <taxon>Desulfovibrionaceae</taxon>
        <taxon>Desulfovibrio</taxon>
    </lineage>
</organism>
<dbReference type="SUPFAM" id="SSF53300">
    <property type="entry name" value="vWA-like"/>
    <property type="match status" value="1"/>
</dbReference>
<dbReference type="Proteomes" id="UP000269883">
    <property type="component" value="Chromosome"/>
</dbReference>
<dbReference type="OrthoDB" id="7522752at2"/>
<dbReference type="Pfam" id="PF13400">
    <property type="entry name" value="Tad"/>
    <property type="match status" value="1"/>
</dbReference>
<proteinExistence type="predicted"/>
<protein>
    <submittedName>
        <fullName evidence="2">von Willebrand factor A</fullName>
    </submittedName>
</protein>
<keyword evidence="3" id="KW-1185">Reference proteome</keyword>
<dbReference type="KEGG" id="dfl:DFE_1403"/>
<dbReference type="SMART" id="SM00327">
    <property type="entry name" value="VWA"/>
    <property type="match status" value="1"/>
</dbReference>
<dbReference type="InterPro" id="IPR002035">
    <property type="entry name" value="VWF_A"/>
</dbReference>
<evidence type="ECO:0000313" key="2">
    <source>
        <dbReference type="EMBL" id="BBD08129.1"/>
    </source>
</evidence>
<dbReference type="InterPro" id="IPR036465">
    <property type="entry name" value="vWFA_dom_sf"/>
</dbReference>
<dbReference type="Gene3D" id="3.40.50.410">
    <property type="entry name" value="von Willebrand factor, type A domain"/>
    <property type="match status" value="2"/>
</dbReference>
<dbReference type="CDD" id="cd00198">
    <property type="entry name" value="vWFA"/>
    <property type="match status" value="1"/>
</dbReference>
<evidence type="ECO:0000259" key="1">
    <source>
        <dbReference type="PROSITE" id="PS50234"/>
    </source>
</evidence>
<dbReference type="PROSITE" id="PS50234">
    <property type="entry name" value="VWFA"/>
    <property type="match status" value="1"/>
</dbReference>